<keyword evidence="1" id="KW-0472">Membrane</keyword>
<accession>A0A090BAW9</accession>
<proteinExistence type="evidence at transcript level"/>
<evidence type="ECO:0000256" key="1">
    <source>
        <dbReference type="SAM" id="Phobius"/>
    </source>
</evidence>
<protein>
    <submittedName>
        <fullName evidence="3">RxLR effector candidate protein</fullName>
    </submittedName>
</protein>
<evidence type="ECO:0000313" key="3">
    <source>
        <dbReference type="EMBL" id="BAP68767.1"/>
    </source>
</evidence>
<reference evidence="3" key="1">
    <citation type="journal article" date="2014" name="PLoS Pathog.">
        <title>Expression profiling during Arabidopsis/downy mildew interaction reveals a highly-expressed effector that attenuates responses to salicylic acid.</title>
        <authorList>
            <person name="Asai S."/>
            <person name="Rallapalli G."/>
            <person name="Piquerez S.J.M."/>
            <person name="Caillaud M.C."/>
            <person name="Furzer O.J."/>
            <person name="Ishaque N."/>
            <person name="Wirthmueller L."/>
            <person name="Fabro G."/>
            <person name="Shirasu K."/>
            <person name="Jones J.D.G."/>
        </authorList>
    </citation>
    <scope>NUCLEOTIDE SEQUENCE</scope>
    <source>
        <strain evidence="3">Emoy2</strain>
    </source>
</reference>
<feature type="chain" id="PRO_5001853113" evidence="2">
    <location>
        <begin position="22"/>
        <end position="725"/>
    </location>
</feature>
<dbReference type="EMBL" id="AB922192">
    <property type="protein sequence ID" value="BAP68767.1"/>
    <property type="molecule type" value="mRNA"/>
</dbReference>
<keyword evidence="1" id="KW-1133">Transmembrane helix</keyword>
<sequence length="725" mass="80709">MRPHSLAVVAFAVTLVHTTHSLATSDTRTDNISLPASVRSFNGSLGDVRAKLLVGADKGATGEARMLNMARDLDIRKQVHDTLRLLHEENNLPGVNEVPQLFDQQAVASHLSMKDETLKEKVQRLNDIAKSAQEDWNRITDRVEAARYEWIKVKEDQELRYTRMQQCDLHPVELMKMVFFDVKIRAASFYKIDASGNFIAAVLPTPFVAPQFKFLEKYIVAYNLKHNTAFTLAGTLFDLFMDARSTASFLSMVKSNTFVEASAEDVSATEDLLVDEWLQRVKMVTDSKSQEGLLKHQNMYTTIEYTLELALHIPSKRQEIVDGLVKEFGIRRAEVLLKEMVRICENWIAKGVTPKIYNLIPPFKEFAAASIKEIENQTPELLEKSDAANLSPSSPARVAADARIVKNVHERGMIFWGIVKRASDFVCAPDFARGPWQFGIETMALEAHYFDHYLDNTLASKKRHITSLVSSVQPTRPRPIAPRRVALVIAVCGSDVLLISLIFGWASLLLRLRKEDQYSELGPISSESMCENLACPSLWLLSSKSQRASSPCATRPPYLQLSAVLLMAVALCSLSCTLHTNIVAGPGKCSPMMSVVAAIVDVVLIVLWGLSEDRPAIRKETEAKREFTATTTGHNVDDAAFSFVDTALTEQLKSVEFVFIVVGAAVQVLRATELFSFVLPMRILVVPSIDYVVDTRGLSMALRFANLSGMLYNLLELPNCVAEGP</sequence>
<evidence type="ECO:0000256" key="2">
    <source>
        <dbReference type="SAM" id="SignalP"/>
    </source>
</evidence>
<feature type="transmembrane region" description="Helical" evidence="1">
    <location>
        <begin position="485"/>
        <end position="510"/>
    </location>
</feature>
<organism evidence="3">
    <name type="scientific">Hyaloperonospora arabidopsidis (strain Emoy2)</name>
    <name type="common">Downy mildew agent</name>
    <name type="synonym">Peronospora arabidopsidis</name>
    <dbReference type="NCBI Taxonomy" id="559515"/>
    <lineage>
        <taxon>Eukaryota</taxon>
        <taxon>Sar</taxon>
        <taxon>Stramenopiles</taxon>
        <taxon>Oomycota</taxon>
        <taxon>Peronosporomycetes</taxon>
        <taxon>Peronosporales</taxon>
        <taxon>Peronosporaceae</taxon>
        <taxon>Hyaloperonospora</taxon>
    </lineage>
</organism>
<feature type="transmembrane region" description="Helical" evidence="1">
    <location>
        <begin position="592"/>
        <end position="610"/>
    </location>
</feature>
<keyword evidence="2" id="KW-0732">Signal</keyword>
<feature type="transmembrane region" description="Helical" evidence="1">
    <location>
        <begin position="558"/>
        <end position="580"/>
    </location>
</feature>
<keyword evidence="1" id="KW-0812">Transmembrane</keyword>
<gene>
    <name evidence="3" type="primary">HaRxL19</name>
</gene>
<dbReference type="AlphaFoldDB" id="A0A090BAW9"/>
<feature type="signal peptide" evidence="2">
    <location>
        <begin position="1"/>
        <end position="21"/>
    </location>
</feature>
<name>A0A090BAW9_HYAAE</name>